<protein>
    <submittedName>
        <fullName evidence="1">Uncharacterized protein</fullName>
    </submittedName>
</protein>
<sequence length="114" mass="12463">MKTRGTQVNKFGSNFGTCKSPVSLNPVPEYNSCSKIQELSRWTVSGIILSRYYQPSFHDLIKLARATVEEPPSLIVAFASASFSLVHFLSDSPVSESINSLTRLSTSSAVTTVF</sequence>
<accession>A0AAD1ZC38</accession>
<dbReference type="AlphaFoldDB" id="A0AAD1ZC38"/>
<dbReference type="Proteomes" id="UP000834106">
    <property type="component" value="Chromosome 8"/>
</dbReference>
<evidence type="ECO:0000313" key="1">
    <source>
        <dbReference type="EMBL" id="CAI9766958.1"/>
    </source>
</evidence>
<organism evidence="1 2">
    <name type="scientific">Fraxinus pennsylvanica</name>
    <dbReference type="NCBI Taxonomy" id="56036"/>
    <lineage>
        <taxon>Eukaryota</taxon>
        <taxon>Viridiplantae</taxon>
        <taxon>Streptophyta</taxon>
        <taxon>Embryophyta</taxon>
        <taxon>Tracheophyta</taxon>
        <taxon>Spermatophyta</taxon>
        <taxon>Magnoliopsida</taxon>
        <taxon>eudicotyledons</taxon>
        <taxon>Gunneridae</taxon>
        <taxon>Pentapetalae</taxon>
        <taxon>asterids</taxon>
        <taxon>lamiids</taxon>
        <taxon>Lamiales</taxon>
        <taxon>Oleaceae</taxon>
        <taxon>Oleeae</taxon>
        <taxon>Fraxinus</taxon>
    </lineage>
</organism>
<reference evidence="1" key="1">
    <citation type="submission" date="2023-05" db="EMBL/GenBank/DDBJ databases">
        <authorList>
            <person name="Huff M."/>
        </authorList>
    </citation>
    <scope>NUCLEOTIDE SEQUENCE</scope>
</reference>
<gene>
    <name evidence="1" type="ORF">FPE_LOCUS14388</name>
</gene>
<evidence type="ECO:0000313" key="2">
    <source>
        <dbReference type="Proteomes" id="UP000834106"/>
    </source>
</evidence>
<proteinExistence type="predicted"/>
<dbReference type="EMBL" id="OU503043">
    <property type="protein sequence ID" value="CAI9766958.1"/>
    <property type="molecule type" value="Genomic_DNA"/>
</dbReference>
<name>A0AAD1ZC38_9LAMI</name>
<keyword evidence="2" id="KW-1185">Reference proteome</keyword>